<evidence type="ECO:0000256" key="1">
    <source>
        <dbReference type="SAM" id="MobiDB-lite"/>
    </source>
</evidence>
<organism evidence="2 3">
    <name type="scientific">Ricinus communis</name>
    <name type="common">Castor bean</name>
    <dbReference type="NCBI Taxonomy" id="3988"/>
    <lineage>
        <taxon>Eukaryota</taxon>
        <taxon>Viridiplantae</taxon>
        <taxon>Streptophyta</taxon>
        <taxon>Embryophyta</taxon>
        <taxon>Tracheophyta</taxon>
        <taxon>Spermatophyta</taxon>
        <taxon>Magnoliopsida</taxon>
        <taxon>eudicotyledons</taxon>
        <taxon>Gunneridae</taxon>
        <taxon>Pentapetalae</taxon>
        <taxon>rosids</taxon>
        <taxon>fabids</taxon>
        <taxon>Malpighiales</taxon>
        <taxon>Euphorbiaceae</taxon>
        <taxon>Acalyphoideae</taxon>
        <taxon>Acalypheae</taxon>
        <taxon>Ricinus</taxon>
    </lineage>
</organism>
<dbReference type="EMBL" id="EQ973941">
    <property type="protein sequence ID" value="EEF37802.1"/>
    <property type="molecule type" value="Genomic_DNA"/>
</dbReference>
<feature type="region of interest" description="Disordered" evidence="1">
    <location>
        <begin position="266"/>
        <end position="291"/>
    </location>
</feature>
<evidence type="ECO:0000313" key="3">
    <source>
        <dbReference type="Proteomes" id="UP000008311"/>
    </source>
</evidence>
<dbReference type="KEGG" id="rcu:8288330"/>
<dbReference type="Proteomes" id="UP000008311">
    <property type="component" value="Unassembled WGS sequence"/>
</dbReference>
<proteinExistence type="predicted"/>
<dbReference type="Pfam" id="PF05910">
    <property type="entry name" value="DUF868"/>
    <property type="match status" value="1"/>
</dbReference>
<dbReference type="AlphaFoldDB" id="B9SF25"/>
<dbReference type="STRING" id="3988.B9SF25"/>
<dbReference type="eggNOG" id="ENOG502QUX5">
    <property type="taxonomic scope" value="Eukaryota"/>
</dbReference>
<dbReference type="PANTHER" id="PTHR31972">
    <property type="entry name" value="EXPRESSED PROTEIN"/>
    <property type="match status" value="1"/>
</dbReference>
<dbReference type="PANTHER" id="PTHR31972:SF2">
    <property type="entry name" value="DUF868 FAMILY PROTEIN (DUF868)"/>
    <property type="match status" value="1"/>
</dbReference>
<keyword evidence="3" id="KW-1185">Reference proteome</keyword>
<dbReference type="OMA" id="MNHCLTI"/>
<dbReference type="FunCoup" id="B9SF25">
    <property type="interactions" value="155"/>
</dbReference>
<gene>
    <name evidence="2" type="ORF">RCOM_1213160</name>
</gene>
<accession>B9SF25</accession>
<evidence type="ECO:0000313" key="2">
    <source>
        <dbReference type="EMBL" id="EEF37802.1"/>
    </source>
</evidence>
<dbReference type="OrthoDB" id="731074at2759"/>
<reference evidence="3" key="1">
    <citation type="journal article" date="2010" name="Nat. Biotechnol.">
        <title>Draft genome sequence of the oilseed species Ricinus communis.</title>
        <authorList>
            <person name="Chan A.P."/>
            <person name="Crabtree J."/>
            <person name="Zhao Q."/>
            <person name="Lorenzi H."/>
            <person name="Orvis J."/>
            <person name="Puiu D."/>
            <person name="Melake-Berhan A."/>
            <person name="Jones K.M."/>
            <person name="Redman J."/>
            <person name="Chen G."/>
            <person name="Cahoon E.B."/>
            <person name="Gedil M."/>
            <person name="Stanke M."/>
            <person name="Haas B.J."/>
            <person name="Wortman J.R."/>
            <person name="Fraser-Liggett C.M."/>
            <person name="Ravel J."/>
            <person name="Rabinowicz P.D."/>
        </authorList>
    </citation>
    <scope>NUCLEOTIDE SEQUENCE [LARGE SCALE GENOMIC DNA]</scope>
    <source>
        <strain evidence="3">cv. Hale</strain>
    </source>
</reference>
<name>B9SF25_RICCO</name>
<feature type="compositionally biased region" description="Polar residues" evidence="1">
    <location>
        <begin position="277"/>
        <end position="291"/>
    </location>
</feature>
<dbReference type="InParanoid" id="B9SF25"/>
<evidence type="ECO:0008006" key="4">
    <source>
        <dbReference type="Google" id="ProtNLM"/>
    </source>
</evidence>
<protein>
    <recommendedName>
        <fullName evidence="4">DUF868 domain-containing protein</fullName>
    </recommendedName>
</protein>
<sequence>MSFPHPLRAFSVGAQSTTQLADKITDDPGVNKTPQSTVTCVYQIHISGYWCNVTVLWCKNLMNHSLNLILNNPESGQIFYSCKIDLKPWLFWSKKGCKSFDLEGSQVDIHWDLRSARFSSSPEPYGDYYVALVSDGEVVLLLGDLKKKAYKKTKSRPALVDPTLFYKKENVFAKKSFSTRAKFDERKQEHDIAVESSTAGPKDPEMWISIDGIVVIHVKNLQWKFRGNQTVIVNKQPVQVFWDVHDWLFNTTGTGHGLFIFKPRSGDSDDDRDDSTHGTNSDTSDGSKYFSTKSTTPIPEFSLFLYAWKIE</sequence>
<dbReference type="InterPro" id="IPR008586">
    <property type="entry name" value="DUF868_pln"/>
</dbReference>